<protein>
    <submittedName>
        <fullName evidence="2">Uncharacterized protein</fullName>
    </submittedName>
</protein>
<dbReference type="EMBL" id="KB108105">
    <property type="protein sequence ID" value="ELK29234.1"/>
    <property type="molecule type" value="Genomic_DNA"/>
</dbReference>
<evidence type="ECO:0000256" key="1">
    <source>
        <dbReference type="SAM" id="MobiDB-lite"/>
    </source>
</evidence>
<organism evidence="2 3">
    <name type="scientific">Myotis davidii</name>
    <name type="common">David's myotis</name>
    <dbReference type="NCBI Taxonomy" id="225400"/>
    <lineage>
        <taxon>Eukaryota</taxon>
        <taxon>Metazoa</taxon>
        <taxon>Chordata</taxon>
        <taxon>Craniata</taxon>
        <taxon>Vertebrata</taxon>
        <taxon>Euteleostomi</taxon>
        <taxon>Mammalia</taxon>
        <taxon>Eutheria</taxon>
        <taxon>Laurasiatheria</taxon>
        <taxon>Chiroptera</taxon>
        <taxon>Yangochiroptera</taxon>
        <taxon>Vespertilionidae</taxon>
        <taxon>Myotis</taxon>
    </lineage>
</organism>
<feature type="region of interest" description="Disordered" evidence="1">
    <location>
        <begin position="1"/>
        <end position="34"/>
    </location>
</feature>
<name>L5LS15_MYODS</name>
<keyword evidence="3" id="KW-1185">Reference proteome</keyword>
<sequence>MGELLKPGEEVAMGDCRGDISSEETVKSGNPDADDRVQWTEHCEAITPVLSTPTNPELFCPSTGLGTELVEQEHSGGGKDNANKTACRSAHKHCLTLLERRSEDNLEMRFFSK</sequence>
<evidence type="ECO:0000313" key="2">
    <source>
        <dbReference type="EMBL" id="ELK29234.1"/>
    </source>
</evidence>
<gene>
    <name evidence="2" type="ORF">MDA_GLEAN10009754</name>
</gene>
<reference evidence="3" key="1">
    <citation type="journal article" date="2013" name="Science">
        <title>Comparative analysis of bat genomes provides insight into the evolution of flight and immunity.</title>
        <authorList>
            <person name="Zhang G."/>
            <person name="Cowled C."/>
            <person name="Shi Z."/>
            <person name="Huang Z."/>
            <person name="Bishop-Lilly K.A."/>
            <person name="Fang X."/>
            <person name="Wynne J.W."/>
            <person name="Xiong Z."/>
            <person name="Baker M.L."/>
            <person name="Zhao W."/>
            <person name="Tachedjian M."/>
            <person name="Zhu Y."/>
            <person name="Zhou P."/>
            <person name="Jiang X."/>
            <person name="Ng J."/>
            <person name="Yang L."/>
            <person name="Wu L."/>
            <person name="Xiao J."/>
            <person name="Feng Y."/>
            <person name="Chen Y."/>
            <person name="Sun X."/>
            <person name="Zhang Y."/>
            <person name="Marsh G.A."/>
            <person name="Crameri G."/>
            <person name="Broder C.C."/>
            <person name="Frey K.G."/>
            <person name="Wang L.F."/>
            <person name="Wang J."/>
        </authorList>
    </citation>
    <scope>NUCLEOTIDE SEQUENCE [LARGE SCALE GENOMIC DNA]</scope>
</reference>
<evidence type="ECO:0000313" key="3">
    <source>
        <dbReference type="Proteomes" id="UP000010556"/>
    </source>
</evidence>
<accession>L5LS15</accession>
<dbReference type="AlphaFoldDB" id="L5LS15"/>
<dbReference type="Proteomes" id="UP000010556">
    <property type="component" value="Unassembled WGS sequence"/>
</dbReference>
<feature type="compositionally biased region" description="Basic and acidic residues" evidence="1">
    <location>
        <begin position="16"/>
        <end position="26"/>
    </location>
</feature>
<proteinExistence type="predicted"/>